<organism evidence="1 2">
    <name type="scientific">Plectosphaerella plurivora</name>
    <dbReference type="NCBI Taxonomy" id="936078"/>
    <lineage>
        <taxon>Eukaryota</taxon>
        <taxon>Fungi</taxon>
        <taxon>Dikarya</taxon>
        <taxon>Ascomycota</taxon>
        <taxon>Pezizomycotina</taxon>
        <taxon>Sordariomycetes</taxon>
        <taxon>Hypocreomycetidae</taxon>
        <taxon>Glomerellales</taxon>
        <taxon>Plectosphaerellaceae</taxon>
        <taxon>Plectosphaerella</taxon>
    </lineage>
</organism>
<dbReference type="AlphaFoldDB" id="A0A9P9A4E4"/>
<sequence length="123" mass="13644">MKPYFHHFHGSRAPTMVPELSGSTSDAAAVRGDVRNGRYWSMKAVRDSLIRDWSDMSLWIDFITASQRPASQAPMIATCISGALVTALLQLELDSILSREVRSLGQATRFFAFVSSLLLPAVW</sequence>
<name>A0A9P9A4E4_9PEZI</name>
<proteinExistence type="predicted"/>
<dbReference type="Proteomes" id="UP000770015">
    <property type="component" value="Unassembled WGS sequence"/>
</dbReference>
<keyword evidence="2" id="KW-1185">Reference proteome</keyword>
<evidence type="ECO:0000313" key="2">
    <source>
        <dbReference type="Proteomes" id="UP000770015"/>
    </source>
</evidence>
<dbReference type="EMBL" id="JAGSXJ010000054">
    <property type="protein sequence ID" value="KAH6661458.1"/>
    <property type="molecule type" value="Genomic_DNA"/>
</dbReference>
<gene>
    <name evidence="1" type="ORF">F5X68DRAFT_218926</name>
</gene>
<protein>
    <submittedName>
        <fullName evidence="1">Uncharacterized protein</fullName>
    </submittedName>
</protein>
<accession>A0A9P9A4E4</accession>
<reference evidence="1" key="1">
    <citation type="journal article" date="2021" name="Nat. Commun.">
        <title>Genetic determinants of endophytism in the Arabidopsis root mycobiome.</title>
        <authorList>
            <person name="Mesny F."/>
            <person name="Miyauchi S."/>
            <person name="Thiergart T."/>
            <person name="Pickel B."/>
            <person name="Atanasova L."/>
            <person name="Karlsson M."/>
            <person name="Huettel B."/>
            <person name="Barry K.W."/>
            <person name="Haridas S."/>
            <person name="Chen C."/>
            <person name="Bauer D."/>
            <person name="Andreopoulos W."/>
            <person name="Pangilinan J."/>
            <person name="LaButti K."/>
            <person name="Riley R."/>
            <person name="Lipzen A."/>
            <person name="Clum A."/>
            <person name="Drula E."/>
            <person name="Henrissat B."/>
            <person name="Kohler A."/>
            <person name="Grigoriev I.V."/>
            <person name="Martin F.M."/>
            <person name="Hacquard S."/>
        </authorList>
    </citation>
    <scope>NUCLEOTIDE SEQUENCE</scope>
    <source>
        <strain evidence="1">MPI-SDFR-AT-0117</strain>
    </source>
</reference>
<evidence type="ECO:0000313" key="1">
    <source>
        <dbReference type="EMBL" id="KAH6661458.1"/>
    </source>
</evidence>
<comment type="caution">
    <text evidence="1">The sequence shown here is derived from an EMBL/GenBank/DDBJ whole genome shotgun (WGS) entry which is preliminary data.</text>
</comment>